<dbReference type="PANTHER" id="PTHR16079">
    <property type="entry name" value="UBIQUITIN LIGASE PROTEIN CHFR"/>
    <property type="match status" value="1"/>
</dbReference>
<dbReference type="PANTHER" id="PTHR16079:SF4">
    <property type="entry name" value="E3 UBIQUITIN-PROTEIN LIGASE CHFR"/>
    <property type="match status" value="1"/>
</dbReference>
<dbReference type="InterPro" id="IPR013083">
    <property type="entry name" value="Znf_RING/FYVE/PHD"/>
</dbReference>
<dbReference type="Gene3D" id="3.30.40.10">
    <property type="entry name" value="Zinc/RING finger domain, C3HC4 (zinc finger)"/>
    <property type="match status" value="1"/>
</dbReference>
<name>A0AAE0CAG1_9CHLO</name>
<feature type="compositionally biased region" description="Acidic residues" evidence="2">
    <location>
        <begin position="295"/>
        <end position="305"/>
    </location>
</feature>
<dbReference type="PROSITE" id="PS50089">
    <property type="entry name" value="ZF_RING_2"/>
    <property type="match status" value="1"/>
</dbReference>
<gene>
    <name evidence="4" type="ORF">CYMTET_39231</name>
</gene>
<dbReference type="InterPro" id="IPR001841">
    <property type="entry name" value="Znf_RING"/>
</dbReference>
<proteinExistence type="predicted"/>
<accession>A0AAE0CAG1</accession>
<keyword evidence="5" id="KW-1185">Reference proteome</keyword>
<dbReference type="GO" id="GO:0006511">
    <property type="term" value="P:ubiquitin-dependent protein catabolic process"/>
    <property type="evidence" value="ECO:0007669"/>
    <property type="project" value="TreeGrafter"/>
</dbReference>
<comment type="caution">
    <text evidence="4">The sequence shown here is derived from an EMBL/GenBank/DDBJ whole genome shotgun (WGS) entry which is preliminary data.</text>
</comment>
<evidence type="ECO:0000259" key="3">
    <source>
        <dbReference type="PROSITE" id="PS50089"/>
    </source>
</evidence>
<evidence type="ECO:0000313" key="4">
    <source>
        <dbReference type="EMBL" id="KAK3251431.1"/>
    </source>
</evidence>
<dbReference type="GO" id="GO:0016567">
    <property type="term" value="P:protein ubiquitination"/>
    <property type="evidence" value="ECO:0007669"/>
    <property type="project" value="TreeGrafter"/>
</dbReference>
<dbReference type="AlphaFoldDB" id="A0AAE0CAG1"/>
<dbReference type="GO" id="GO:0005634">
    <property type="term" value="C:nucleus"/>
    <property type="evidence" value="ECO:0007669"/>
    <property type="project" value="TreeGrafter"/>
</dbReference>
<reference evidence="4 5" key="1">
    <citation type="journal article" date="2015" name="Genome Biol. Evol.">
        <title>Comparative Genomics of a Bacterivorous Green Alga Reveals Evolutionary Causalities and Consequences of Phago-Mixotrophic Mode of Nutrition.</title>
        <authorList>
            <person name="Burns J.A."/>
            <person name="Paasch A."/>
            <person name="Narechania A."/>
            <person name="Kim E."/>
        </authorList>
    </citation>
    <scope>NUCLEOTIDE SEQUENCE [LARGE SCALE GENOMIC DNA]</scope>
    <source>
        <strain evidence="4 5">PLY_AMNH</strain>
    </source>
</reference>
<dbReference type="Proteomes" id="UP001190700">
    <property type="component" value="Unassembled WGS sequence"/>
</dbReference>
<organism evidence="4 5">
    <name type="scientific">Cymbomonas tetramitiformis</name>
    <dbReference type="NCBI Taxonomy" id="36881"/>
    <lineage>
        <taxon>Eukaryota</taxon>
        <taxon>Viridiplantae</taxon>
        <taxon>Chlorophyta</taxon>
        <taxon>Pyramimonadophyceae</taxon>
        <taxon>Pyramimonadales</taxon>
        <taxon>Pyramimonadaceae</taxon>
        <taxon>Cymbomonas</taxon>
    </lineage>
</organism>
<protein>
    <recommendedName>
        <fullName evidence="3">RING-type domain-containing protein</fullName>
    </recommendedName>
</protein>
<feature type="compositionally biased region" description="Low complexity" evidence="2">
    <location>
        <begin position="341"/>
        <end position="362"/>
    </location>
</feature>
<dbReference type="GO" id="GO:0004842">
    <property type="term" value="F:ubiquitin-protein transferase activity"/>
    <property type="evidence" value="ECO:0007669"/>
    <property type="project" value="TreeGrafter"/>
</dbReference>
<dbReference type="GO" id="GO:0008270">
    <property type="term" value="F:zinc ion binding"/>
    <property type="evidence" value="ECO:0007669"/>
    <property type="project" value="UniProtKB-KW"/>
</dbReference>
<evidence type="ECO:0000313" key="5">
    <source>
        <dbReference type="Proteomes" id="UP001190700"/>
    </source>
</evidence>
<keyword evidence="1" id="KW-0479">Metal-binding</keyword>
<sequence length="400" mass="43751">MFGLESGGAYAQRAERSLVPVPDCALCEQRSPWCQCQIVPPASSARQQTLDRSVAAVQWHPVHKLRSQHHLCASVVSAVLSGWCDGRMQGADLLASRAAESLLDTCLVSWLGPVVAEQNPLEADQASTPQTDAPIATLPVKKELDPSLECVICRGLLAVACSLACGHVFCWVCCDGWRAAKRDKPEGALCPTCRGSMTTSGRCVPLDHLAETMARDVLKDDPGELQEWEERKREGLERARRAQAEAVAKARAAEDDGVSDDEGSEDDNSEDNDDDDDEDGDESSDEDSLGSNEGSGDEDDEEDTSQEDRRTQQRVRGRAAVSHSITSLLSRARATLTASGQRLSRLPQQLRPPHLPQTPRQPSIARRPTQGKPWGISPKKRALKRLFRSRRMAAFDVLLQ</sequence>
<evidence type="ECO:0000256" key="2">
    <source>
        <dbReference type="SAM" id="MobiDB-lite"/>
    </source>
</evidence>
<dbReference type="SMART" id="SM00184">
    <property type="entry name" value="RING"/>
    <property type="match status" value="1"/>
</dbReference>
<feature type="domain" description="RING-type" evidence="3">
    <location>
        <begin position="150"/>
        <end position="194"/>
    </location>
</feature>
<keyword evidence="1" id="KW-0862">Zinc</keyword>
<dbReference type="SUPFAM" id="SSF57850">
    <property type="entry name" value="RING/U-box"/>
    <property type="match status" value="1"/>
</dbReference>
<dbReference type="InterPro" id="IPR052256">
    <property type="entry name" value="E3_ubiquitin-ligase_CHFR"/>
</dbReference>
<keyword evidence="1" id="KW-0863">Zinc-finger</keyword>
<feature type="compositionally biased region" description="Acidic residues" evidence="2">
    <location>
        <begin position="255"/>
        <end position="288"/>
    </location>
</feature>
<evidence type="ECO:0000256" key="1">
    <source>
        <dbReference type="PROSITE-ProRule" id="PRU00175"/>
    </source>
</evidence>
<feature type="region of interest" description="Disordered" evidence="2">
    <location>
        <begin position="236"/>
        <end position="377"/>
    </location>
</feature>
<dbReference type="EMBL" id="LGRX02026037">
    <property type="protein sequence ID" value="KAK3251431.1"/>
    <property type="molecule type" value="Genomic_DNA"/>
</dbReference>